<dbReference type="EMBL" id="JAULJE010000004">
    <property type="protein sequence ID" value="KAK1343686.1"/>
    <property type="molecule type" value="Genomic_DNA"/>
</dbReference>
<gene>
    <name evidence="1" type="ORF">QTO34_014239</name>
</gene>
<accession>A0AA40I6U6</accession>
<evidence type="ECO:0000313" key="1">
    <source>
        <dbReference type="EMBL" id="KAK1343686.1"/>
    </source>
</evidence>
<comment type="caution">
    <text evidence="1">The sequence shown here is derived from an EMBL/GenBank/DDBJ whole genome shotgun (WGS) entry which is preliminary data.</text>
</comment>
<name>A0AA40I6U6_CNENI</name>
<reference evidence="1" key="1">
    <citation type="submission" date="2023-06" db="EMBL/GenBank/DDBJ databases">
        <title>Reference genome for the Northern bat (Eptesicus nilssonii), a most northern bat species.</title>
        <authorList>
            <person name="Laine V.N."/>
            <person name="Pulliainen A.T."/>
            <person name="Lilley T.M."/>
        </authorList>
    </citation>
    <scope>NUCLEOTIDE SEQUENCE</scope>
    <source>
        <strain evidence="1">BLF_Eptnil</strain>
        <tissue evidence="1">Kidney</tissue>
    </source>
</reference>
<protein>
    <submittedName>
        <fullName evidence="1">Uncharacterized protein</fullName>
    </submittedName>
</protein>
<sequence>MNLSKVELAETCTKKEGTAKLIEFSPWRETNMKLPSRAVFVIAISCVEMNKAATSHFNIREGVCWLQSFWLSTKVCNGIKYGS</sequence>
<dbReference type="AlphaFoldDB" id="A0AA40I6U6"/>
<keyword evidence="2" id="KW-1185">Reference proteome</keyword>
<evidence type="ECO:0000313" key="2">
    <source>
        <dbReference type="Proteomes" id="UP001177744"/>
    </source>
</evidence>
<proteinExistence type="predicted"/>
<dbReference type="Proteomes" id="UP001177744">
    <property type="component" value="Unassembled WGS sequence"/>
</dbReference>
<organism evidence="1 2">
    <name type="scientific">Cnephaeus nilssonii</name>
    <name type="common">Northern bat</name>
    <name type="synonym">Eptesicus nilssonii</name>
    <dbReference type="NCBI Taxonomy" id="3371016"/>
    <lineage>
        <taxon>Eukaryota</taxon>
        <taxon>Metazoa</taxon>
        <taxon>Chordata</taxon>
        <taxon>Craniata</taxon>
        <taxon>Vertebrata</taxon>
        <taxon>Euteleostomi</taxon>
        <taxon>Mammalia</taxon>
        <taxon>Eutheria</taxon>
        <taxon>Laurasiatheria</taxon>
        <taxon>Chiroptera</taxon>
        <taxon>Yangochiroptera</taxon>
        <taxon>Vespertilionidae</taxon>
        <taxon>Cnephaeus</taxon>
    </lineage>
</organism>